<feature type="compositionally biased region" description="Basic and acidic residues" evidence="1">
    <location>
        <begin position="11"/>
        <end position="21"/>
    </location>
</feature>
<dbReference type="Proteomes" id="UP000095767">
    <property type="component" value="Unassembled WGS sequence"/>
</dbReference>
<evidence type="ECO:0000313" key="2">
    <source>
        <dbReference type="EMBL" id="OEL14190.1"/>
    </source>
</evidence>
<name>A0A1E5UMS7_9POAL</name>
<evidence type="ECO:0000256" key="1">
    <source>
        <dbReference type="SAM" id="MobiDB-lite"/>
    </source>
</evidence>
<accession>A0A1E5UMS7</accession>
<sequence>MLPGPAGGEPSWHKGEEKRYEAAQVAPEGYRGGTRSIAGDGQMRDLCAERVNLQIIKVGAEGSPRAVATSTKTGAPSDC</sequence>
<dbReference type="EMBL" id="LWDX02070836">
    <property type="protein sequence ID" value="OEL14190.1"/>
    <property type="molecule type" value="Genomic_DNA"/>
</dbReference>
<keyword evidence="3" id="KW-1185">Reference proteome</keyword>
<feature type="region of interest" description="Disordered" evidence="1">
    <location>
        <begin position="1"/>
        <end position="23"/>
    </location>
</feature>
<dbReference type="AlphaFoldDB" id="A0A1E5UMS7"/>
<organism evidence="2 3">
    <name type="scientific">Dichanthelium oligosanthes</name>
    <dbReference type="NCBI Taxonomy" id="888268"/>
    <lineage>
        <taxon>Eukaryota</taxon>
        <taxon>Viridiplantae</taxon>
        <taxon>Streptophyta</taxon>
        <taxon>Embryophyta</taxon>
        <taxon>Tracheophyta</taxon>
        <taxon>Spermatophyta</taxon>
        <taxon>Magnoliopsida</taxon>
        <taxon>Liliopsida</taxon>
        <taxon>Poales</taxon>
        <taxon>Poaceae</taxon>
        <taxon>PACMAD clade</taxon>
        <taxon>Panicoideae</taxon>
        <taxon>Panicodae</taxon>
        <taxon>Paniceae</taxon>
        <taxon>Dichantheliinae</taxon>
        <taxon>Dichanthelium</taxon>
    </lineage>
</organism>
<protein>
    <submittedName>
        <fullName evidence="2">Uncharacterized protein</fullName>
    </submittedName>
</protein>
<evidence type="ECO:0000313" key="3">
    <source>
        <dbReference type="Proteomes" id="UP000095767"/>
    </source>
</evidence>
<proteinExistence type="predicted"/>
<gene>
    <name evidence="2" type="ORF">BAE44_0024792</name>
</gene>
<reference evidence="2 3" key="1">
    <citation type="submission" date="2016-09" db="EMBL/GenBank/DDBJ databases">
        <title>The draft genome of Dichanthelium oligosanthes: A C3 panicoid grass species.</title>
        <authorList>
            <person name="Studer A.J."/>
            <person name="Schnable J.C."/>
            <person name="Brutnell T.P."/>
        </authorList>
    </citation>
    <scope>NUCLEOTIDE SEQUENCE [LARGE SCALE GENOMIC DNA]</scope>
    <source>
        <strain evidence="3">cv. Kellogg 1175</strain>
        <tissue evidence="2">Leaf</tissue>
    </source>
</reference>
<comment type="caution">
    <text evidence="2">The sequence shown here is derived from an EMBL/GenBank/DDBJ whole genome shotgun (WGS) entry which is preliminary data.</text>
</comment>